<sequence length="529" mass="58693">MNPQKRPTGLTRMTIGAGLAALFAAGMALFLWAVAGAARGMWPVPDPGRPFDLTFQTPDGSGPAQVQRVPVDDETARYRGGVRRLVRERLEIGGGPIGRVTWLWWTFPDGEQALQIAVLVERPVDLRLALSAPGFDGATLRTPASRASGGTGKAFGERVWNGTPLPPAPVWLEADAPEGGQRAAFFAPVERTRMRENGVLEAVDPPEARPTWAPMEGGVYTTARLSAGERLDAWALLRTKAAAAPFVDWADGDAREILRLADFDRERPWTIEGPRYRTPDGYTPHCDRCYYVNPAQHVGEKLLQLMDRGTFFRDVVLLALDNAVRTQNAAGYWPITTRSEWLYRDYGIGPGYYDTRWSTDAALFLLEGYRTFGDEAYLQAAERYGNFLIDFVREHHDPTPSGGALVYDYGHPDRPEVRTHTSLNHLLAEMNFLYLLFEAAGRADARSAADRLLRAVEDTADRWPKANGDLHYARLPDGSFGLEDYPTLTLKDLRLSQAIVTRITGRPSAALAALIEQKESYLARRGIRP</sequence>
<evidence type="ECO:0000313" key="2">
    <source>
        <dbReference type="Proteomes" id="UP000244180"/>
    </source>
</evidence>
<gene>
    <name evidence="1" type="ORF">HSCHL_0896</name>
</gene>
<reference evidence="1 2" key="1">
    <citation type="submission" date="2017-08" db="EMBL/GenBank/DDBJ databases">
        <title>Burning lignite coal seam in the remote Altai Mountains harbors a hydrogen-driven thermophilic microbial community.</title>
        <authorList>
            <person name="Kadnikov V.V."/>
            <person name="Mardanov A.V."/>
            <person name="Ivasenko D."/>
            <person name="Beletsky A.V."/>
            <person name="Karnachuk O.V."/>
            <person name="Ravin N.V."/>
        </authorList>
    </citation>
    <scope>NUCLEOTIDE SEQUENCE [LARGE SCALE GENOMIC DNA]</scope>
    <source>
        <strain evidence="1">AL33</strain>
    </source>
</reference>
<proteinExistence type="predicted"/>
<comment type="caution">
    <text evidence="1">The sequence shown here is derived from an EMBL/GenBank/DDBJ whole genome shotgun (WGS) entry which is preliminary data.</text>
</comment>
<dbReference type="SUPFAM" id="SSF48208">
    <property type="entry name" value="Six-hairpin glycosidases"/>
    <property type="match status" value="1"/>
</dbReference>
<name>A0A2T5GCX8_HYDSH</name>
<protein>
    <recommendedName>
        <fullName evidence="3">D-glucuronyl C5-epimerase C-terminal domain-containing protein</fullName>
    </recommendedName>
</protein>
<dbReference type="EMBL" id="PEBV01000007">
    <property type="protein sequence ID" value="PTQ54042.1"/>
    <property type="molecule type" value="Genomic_DNA"/>
</dbReference>
<dbReference type="InterPro" id="IPR008928">
    <property type="entry name" value="6-hairpin_glycosidase_sf"/>
</dbReference>
<dbReference type="AlphaFoldDB" id="A0A2T5GCX8"/>
<organism evidence="1 2">
    <name type="scientific">Hydrogenibacillus schlegelii</name>
    <name type="common">Bacillus schlegelii</name>
    <dbReference type="NCBI Taxonomy" id="1484"/>
    <lineage>
        <taxon>Bacteria</taxon>
        <taxon>Bacillati</taxon>
        <taxon>Bacillota</taxon>
        <taxon>Bacilli</taxon>
        <taxon>Bacillales</taxon>
        <taxon>Bacillales Family X. Incertae Sedis</taxon>
        <taxon>Hydrogenibacillus</taxon>
    </lineage>
</organism>
<dbReference type="GO" id="GO:0005975">
    <property type="term" value="P:carbohydrate metabolic process"/>
    <property type="evidence" value="ECO:0007669"/>
    <property type="project" value="InterPro"/>
</dbReference>
<accession>A0A2T5GCX8</accession>
<evidence type="ECO:0008006" key="3">
    <source>
        <dbReference type="Google" id="ProtNLM"/>
    </source>
</evidence>
<dbReference type="Proteomes" id="UP000244180">
    <property type="component" value="Unassembled WGS sequence"/>
</dbReference>
<evidence type="ECO:0000313" key="1">
    <source>
        <dbReference type="EMBL" id="PTQ54042.1"/>
    </source>
</evidence>